<dbReference type="InterPro" id="IPR041698">
    <property type="entry name" value="Methyltransf_25"/>
</dbReference>
<keyword evidence="3" id="KW-0489">Methyltransferase</keyword>
<evidence type="ECO:0000313" key="3">
    <source>
        <dbReference type="EMBL" id="QZP38819.1"/>
    </source>
</evidence>
<dbReference type="Gene3D" id="3.40.50.150">
    <property type="entry name" value="Vaccinia Virus protein VP39"/>
    <property type="match status" value="1"/>
</dbReference>
<feature type="compositionally biased region" description="Basic and acidic residues" evidence="1">
    <location>
        <begin position="207"/>
        <end position="218"/>
    </location>
</feature>
<protein>
    <submittedName>
        <fullName evidence="3">Methyltransferase domain-containing protein</fullName>
    </submittedName>
</protein>
<name>A0A8T8WG32_9EURY</name>
<gene>
    <name evidence="3" type="ORF">K6T50_06690</name>
</gene>
<organism evidence="3 4">
    <name type="scientific">Halobaculum magnesiiphilum</name>
    <dbReference type="NCBI Taxonomy" id="1017351"/>
    <lineage>
        <taxon>Archaea</taxon>
        <taxon>Methanobacteriati</taxon>
        <taxon>Methanobacteriota</taxon>
        <taxon>Stenosarchaea group</taxon>
        <taxon>Halobacteria</taxon>
        <taxon>Halobacteriales</taxon>
        <taxon>Haloferacaceae</taxon>
        <taxon>Halobaculum</taxon>
    </lineage>
</organism>
<dbReference type="GO" id="GO:0008168">
    <property type="term" value="F:methyltransferase activity"/>
    <property type="evidence" value="ECO:0007669"/>
    <property type="project" value="UniProtKB-KW"/>
</dbReference>
<feature type="domain" description="Methyltransferase" evidence="2">
    <location>
        <begin position="70"/>
        <end position="169"/>
    </location>
</feature>
<evidence type="ECO:0000313" key="4">
    <source>
        <dbReference type="Proteomes" id="UP000826254"/>
    </source>
</evidence>
<evidence type="ECO:0000259" key="2">
    <source>
        <dbReference type="Pfam" id="PF13649"/>
    </source>
</evidence>
<dbReference type="Pfam" id="PF13649">
    <property type="entry name" value="Methyltransf_25"/>
    <property type="match status" value="1"/>
</dbReference>
<dbReference type="InterPro" id="IPR029063">
    <property type="entry name" value="SAM-dependent_MTases_sf"/>
</dbReference>
<accession>A0A8T8WG32</accession>
<keyword evidence="3" id="KW-0808">Transferase</keyword>
<keyword evidence="4" id="KW-1185">Reference proteome</keyword>
<sequence length="310" mass="32863">MNGGDDESDGASDRDLSARFEANREHWERMVEPVSVADGTAEIEAFLDGESALLPVQRKEVGDVAGDRLLDLQCSIGTRTLSWARAGATVTGVDISGESVRVARDLAAAAGLADDATFVRANVYDLPEALPDPPEGGYDTVVSNFGVLCWLPDLDRWAEVVAESLAPGGTLHLAEHHPIATALSDDLSGGAGVDSGDDADDGTGNTDDDRGGSGDAADRGGISIEHPYFSTDEPVADGDTHKWTHGLGEILTALVDAGIDVRFVHEHPFSPVQRSEAMVQDDEGRWRFRGHDLPLLVTVKGTRREPGTGE</sequence>
<dbReference type="KEGG" id="hmp:K6T50_06690"/>
<dbReference type="SUPFAM" id="SSF53335">
    <property type="entry name" value="S-adenosyl-L-methionine-dependent methyltransferases"/>
    <property type="match status" value="1"/>
</dbReference>
<dbReference type="EMBL" id="CP081958">
    <property type="protein sequence ID" value="QZP38819.1"/>
    <property type="molecule type" value="Genomic_DNA"/>
</dbReference>
<dbReference type="AlphaFoldDB" id="A0A8T8WG32"/>
<dbReference type="GeneID" id="67177814"/>
<dbReference type="Proteomes" id="UP000826254">
    <property type="component" value="Chromosome"/>
</dbReference>
<feature type="region of interest" description="Disordered" evidence="1">
    <location>
        <begin position="184"/>
        <end position="237"/>
    </location>
</feature>
<evidence type="ECO:0000256" key="1">
    <source>
        <dbReference type="SAM" id="MobiDB-lite"/>
    </source>
</evidence>
<dbReference type="PANTHER" id="PTHR43464">
    <property type="entry name" value="METHYLTRANSFERASE"/>
    <property type="match status" value="1"/>
</dbReference>
<reference evidence="3 4" key="1">
    <citation type="journal article" date="2021" name="Int. J. Syst. Evol. Microbiol.">
        <title>Halobaculum halophilum sp. nov. and Halobaculum salinum sp. nov., isolated from salt lake and saline soil.</title>
        <authorList>
            <person name="Cui H.L."/>
            <person name="Shi X.W."/>
            <person name="Yin X.M."/>
            <person name="Yang X.Y."/>
            <person name="Hou J."/>
            <person name="Zhu L."/>
        </authorList>
    </citation>
    <scope>NUCLEOTIDE SEQUENCE [LARGE SCALE GENOMIC DNA]</scope>
    <source>
        <strain evidence="3 4">NBRC 109044</strain>
    </source>
</reference>
<proteinExistence type="predicted"/>
<dbReference type="RefSeq" id="WP_222608618.1">
    <property type="nucleotide sequence ID" value="NZ_CP081958.1"/>
</dbReference>
<dbReference type="PANTHER" id="PTHR43464:SF82">
    <property type="entry name" value="METHYLTRANSFERASE DOMAIN-CONTAINING PROTEIN"/>
    <property type="match status" value="1"/>
</dbReference>
<dbReference type="GO" id="GO:0032259">
    <property type="term" value="P:methylation"/>
    <property type="evidence" value="ECO:0007669"/>
    <property type="project" value="UniProtKB-KW"/>
</dbReference>
<dbReference type="CDD" id="cd02440">
    <property type="entry name" value="AdoMet_MTases"/>
    <property type="match status" value="1"/>
</dbReference>